<dbReference type="PANTHER" id="PTHR23301:SF0">
    <property type="entry name" value="CHITIN-BINDING TYPE-2 DOMAIN-CONTAINING PROTEIN-RELATED"/>
    <property type="match status" value="1"/>
</dbReference>
<dbReference type="EnsemblMetazoa" id="ACUA023053-RA">
    <property type="protein sequence ID" value="ACUA023053-PA"/>
    <property type="gene ID" value="ACUA023053"/>
</dbReference>
<evidence type="ECO:0000256" key="2">
    <source>
        <dbReference type="ARBA" id="ARBA00022729"/>
    </source>
</evidence>
<dbReference type="SUPFAM" id="SSF57625">
    <property type="entry name" value="Invertebrate chitin-binding proteins"/>
    <property type="match status" value="3"/>
</dbReference>
<evidence type="ECO:0000256" key="3">
    <source>
        <dbReference type="ARBA" id="ARBA00022737"/>
    </source>
</evidence>
<dbReference type="STRING" id="139723.A0A182MPA4"/>
<dbReference type="InterPro" id="IPR036508">
    <property type="entry name" value="Chitin-bd_dom_sf"/>
</dbReference>
<dbReference type="Gene3D" id="2.170.140.10">
    <property type="entry name" value="Chitin binding domain"/>
    <property type="match status" value="3"/>
</dbReference>
<organism evidence="7 8">
    <name type="scientific">Anopheles culicifacies</name>
    <dbReference type="NCBI Taxonomy" id="139723"/>
    <lineage>
        <taxon>Eukaryota</taxon>
        <taxon>Metazoa</taxon>
        <taxon>Ecdysozoa</taxon>
        <taxon>Arthropoda</taxon>
        <taxon>Hexapoda</taxon>
        <taxon>Insecta</taxon>
        <taxon>Pterygota</taxon>
        <taxon>Neoptera</taxon>
        <taxon>Endopterygota</taxon>
        <taxon>Diptera</taxon>
        <taxon>Nematocera</taxon>
        <taxon>Culicoidea</taxon>
        <taxon>Culicidae</taxon>
        <taxon>Anophelinae</taxon>
        <taxon>Anopheles</taxon>
        <taxon>culicifacies species complex</taxon>
    </lineage>
</organism>
<dbReference type="InterPro" id="IPR002557">
    <property type="entry name" value="Chitin-bd_dom"/>
</dbReference>
<reference evidence="7" key="2">
    <citation type="submission" date="2020-05" db="UniProtKB">
        <authorList>
            <consortium name="EnsemblMetazoa"/>
        </authorList>
    </citation>
    <scope>IDENTIFICATION</scope>
    <source>
        <strain evidence="7">A-37</strain>
    </source>
</reference>
<dbReference type="Proteomes" id="UP000075883">
    <property type="component" value="Unassembled WGS sequence"/>
</dbReference>
<evidence type="ECO:0000259" key="6">
    <source>
        <dbReference type="PROSITE" id="PS50940"/>
    </source>
</evidence>
<proteinExistence type="predicted"/>
<dbReference type="SMART" id="SM00494">
    <property type="entry name" value="ChtBD2"/>
    <property type="match status" value="3"/>
</dbReference>
<feature type="domain" description="Chitin-binding type-2" evidence="6">
    <location>
        <begin position="6"/>
        <end position="67"/>
    </location>
</feature>
<dbReference type="AlphaFoldDB" id="A0A182MPA4"/>
<keyword evidence="1" id="KW-0147">Chitin-binding</keyword>
<dbReference type="PROSITE" id="PS50940">
    <property type="entry name" value="CHIT_BIND_II"/>
    <property type="match status" value="3"/>
</dbReference>
<evidence type="ECO:0000256" key="1">
    <source>
        <dbReference type="ARBA" id="ARBA00022669"/>
    </source>
</evidence>
<evidence type="ECO:0000256" key="5">
    <source>
        <dbReference type="ARBA" id="ARBA00023180"/>
    </source>
</evidence>
<evidence type="ECO:0000256" key="4">
    <source>
        <dbReference type="ARBA" id="ARBA00023157"/>
    </source>
</evidence>
<reference evidence="8" key="1">
    <citation type="submission" date="2013-09" db="EMBL/GenBank/DDBJ databases">
        <title>The Genome Sequence of Anopheles culicifacies species A.</title>
        <authorList>
            <consortium name="The Broad Institute Genomics Platform"/>
            <person name="Neafsey D.E."/>
            <person name="Besansky N."/>
            <person name="Howell P."/>
            <person name="Walton C."/>
            <person name="Young S.K."/>
            <person name="Zeng Q."/>
            <person name="Gargeya S."/>
            <person name="Fitzgerald M."/>
            <person name="Haas B."/>
            <person name="Abouelleil A."/>
            <person name="Allen A.W."/>
            <person name="Alvarado L."/>
            <person name="Arachchi H.M."/>
            <person name="Berlin A.M."/>
            <person name="Chapman S.B."/>
            <person name="Gainer-Dewar J."/>
            <person name="Goldberg J."/>
            <person name="Griggs A."/>
            <person name="Gujja S."/>
            <person name="Hansen M."/>
            <person name="Howarth C."/>
            <person name="Imamovic A."/>
            <person name="Ireland A."/>
            <person name="Larimer J."/>
            <person name="McCowan C."/>
            <person name="Murphy C."/>
            <person name="Pearson M."/>
            <person name="Poon T.W."/>
            <person name="Priest M."/>
            <person name="Roberts A."/>
            <person name="Saif S."/>
            <person name="Shea T."/>
            <person name="Sisk P."/>
            <person name="Sykes S."/>
            <person name="Wortman J."/>
            <person name="Nusbaum C."/>
            <person name="Birren B."/>
        </authorList>
    </citation>
    <scope>NUCLEOTIDE SEQUENCE [LARGE SCALE GENOMIC DNA]</scope>
    <source>
        <strain evidence="8">A-37</strain>
    </source>
</reference>
<keyword evidence="2" id="KW-0732">Signal</keyword>
<dbReference type="GO" id="GO:0005576">
    <property type="term" value="C:extracellular region"/>
    <property type="evidence" value="ECO:0007669"/>
    <property type="project" value="InterPro"/>
</dbReference>
<feature type="domain" description="Chitin-binding type-2" evidence="6">
    <location>
        <begin position="92"/>
        <end position="153"/>
    </location>
</feature>
<evidence type="ECO:0000313" key="8">
    <source>
        <dbReference type="Proteomes" id="UP000075883"/>
    </source>
</evidence>
<feature type="domain" description="Chitin-binding type-2" evidence="6">
    <location>
        <begin position="188"/>
        <end position="247"/>
    </location>
</feature>
<dbReference type="EMBL" id="AXCM01000515">
    <property type="status" value="NOT_ANNOTATED_CDS"/>
    <property type="molecule type" value="Genomic_DNA"/>
</dbReference>
<sequence length="249" mass="26498">MTTPGLFQCTAEGRYPDPSRPNCESYVLCVKNSIGTLTPIQFFCPPTTIFSATAGLCVSVLTYSCEYETTSNEPPTSVAPTTSTTFIPTPTPFVCTKAGKYPNPHSIYCKSYYYCLYDSNMNLIGVELTCPGSSIFATDELRCVPAEKYQCERGIATTAATISSSASTTATATITTTTTSATSTIGMGGGCKTAGKFPTDTPNDCSSYQFCVMLASGELVELILTCPGNTLFDEVKKVCSDKFVCSRGP</sequence>
<dbReference type="InterPro" id="IPR051940">
    <property type="entry name" value="Chitin_bind-dev_reg"/>
</dbReference>
<evidence type="ECO:0000313" key="7">
    <source>
        <dbReference type="EnsemblMetazoa" id="ACUA023053-PA"/>
    </source>
</evidence>
<protein>
    <recommendedName>
        <fullName evidence="6">Chitin-binding type-2 domain-containing protein</fullName>
    </recommendedName>
</protein>
<dbReference type="Pfam" id="PF01607">
    <property type="entry name" value="CBM_14"/>
    <property type="match status" value="2"/>
</dbReference>
<keyword evidence="4" id="KW-1015">Disulfide bond</keyword>
<accession>A0A182MPA4</accession>
<name>A0A182MPA4_9DIPT</name>
<keyword evidence="5" id="KW-0325">Glycoprotein</keyword>
<dbReference type="VEuPathDB" id="VectorBase:ACUA023053"/>
<keyword evidence="3" id="KW-0677">Repeat</keyword>
<keyword evidence="8" id="KW-1185">Reference proteome</keyword>
<dbReference type="GO" id="GO:0008061">
    <property type="term" value="F:chitin binding"/>
    <property type="evidence" value="ECO:0007669"/>
    <property type="project" value="UniProtKB-KW"/>
</dbReference>
<dbReference type="PANTHER" id="PTHR23301">
    <property type="entry name" value="CHITIN BINDING PERITROPHIN-A"/>
    <property type="match status" value="1"/>
</dbReference>